<comment type="caution">
    <text evidence="1">The sequence shown here is derived from an EMBL/GenBank/DDBJ whole genome shotgun (WGS) entry which is preliminary data.</text>
</comment>
<protein>
    <submittedName>
        <fullName evidence="1">Uncharacterized protein</fullName>
    </submittedName>
</protein>
<gene>
    <name evidence="1" type="ORF">PIB30_043375</name>
</gene>
<name>A0ABU6YE65_9FABA</name>
<reference evidence="1 2" key="1">
    <citation type="journal article" date="2023" name="Plants (Basel)">
        <title>Bridging the Gap: Combining Genomics and Transcriptomics Approaches to Understand Stylosanthes scabra, an Orphan Legume from the Brazilian Caatinga.</title>
        <authorList>
            <person name="Ferreira-Neto J.R.C."/>
            <person name="da Silva M.D."/>
            <person name="Binneck E."/>
            <person name="de Melo N.F."/>
            <person name="da Silva R.H."/>
            <person name="de Melo A.L.T.M."/>
            <person name="Pandolfi V."/>
            <person name="Bustamante F.O."/>
            <person name="Brasileiro-Vidal A.C."/>
            <person name="Benko-Iseppon A.M."/>
        </authorList>
    </citation>
    <scope>NUCLEOTIDE SEQUENCE [LARGE SCALE GENOMIC DNA]</scope>
    <source>
        <tissue evidence="1">Leaves</tissue>
    </source>
</reference>
<dbReference type="EMBL" id="JASCZI010241908">
    <property type="protein sequence ID" value="MED6208254.1"/>
    <property type="molecule type" value="Genomic_DNA"/>
</dbReference>
<evidence type="ECO:0000313" key="2">
    <source>
        <dbReference type="Proteomes" id="UP001341840"/>
    </source>
</evidence>
<proteinExistence type="predicted"/>
<sequence>MTTPFTLLQEKNSKAHPPKVVKSAFLDIRTHAPASLHMAAVPVSASCSGFGEDGGSDVQERRAANTALFNVLKILVIWVQIFH</sequence>
<accession>A0ABU6YE65</accession>
<keyword evidence="2" id="KW-1185">Reference proteome</keyword>
<dbReference type="Proteomes" id="UP001341840">
    <property type="component" value="Unassembled WGS sequence"/>
</dbReference>
<organism evidence="1 2">
    <name type="scientific">Stylosanthes scabra</name>
    <dbReference type="NCBI Taxonomy" id="79078"/>
    <lineage>
        <taxon>Eukaryota</taxon>
        <taxon>Viridiplantae</taxon>
        <taxon>Streptophyta</taxon>
        <taxon>Embryophyta</taxon>
        <taxon>Tracheophyta</taxon>
        <taxon>Spermatophyta</taxon>
        <taxon>Magnoliopsida</taxon>
        <taxon>eudicotyledons</taxon>
        <taxon>Gunneridae</taxon>
        <taxon>Pentapetalae</taxon>
        <taxon>rosids</taxon>
        <taxon>fabids</taxon>
        <taxon>Fabales</taxon>
        <taxon>Fabaceae</taxon>
        <taxon>Papilionoideae</taxon>
        <taxon>50 kb inversion clade</taxon>
        <taxon>dalbergioids sensu lato</taxon>
        <taxon>Dalbergieae</taxon>
        <taxon>Pterocarpus clade</taxon>
        <taxon>Stylosanthes</taxon>
    </lineage>
</organism>
<evidence type="ECO:0000313" key="1">
    <source>
        <dbReference type="EMBL" id="MED6208254.1"/>
    </source>
</evidence>